<dbReference type="Proteomes" id="UP001162156">
    <property type="component" value="Unassembled WGS sequence"/>
</dbReference>
<evidence type="ECO:0000259" key="1">
    <source>
        <dbReference type="Pfam" id="PF00047"/>
    </source>
</evidence>
<dbReference type="AlphaFoldDB" id="A0AAV8X4Q6"/>
<gene>
    <name evidence="2" type="ORF">NQ314_013711</name>
</gene>
<dbReference type="Gene3D" id="2.60.40.10">
    <property type="entry name" value="Immunoglobulins"/>
    <property type="match status" value="1"/>
</dbReference>
<dbReference type="CDD" id="cd00096">
    <property type="entry name" value="Ig"/>
    <property type="match status" value="1"/>
</dbReference>
<sequence length="94" mass="10205">MDIAASSLYLSKETAVKSVDEIFIVICKDDAGQPVTWKGPKGRLGTRTHPKVHIGSYGTSIIFNRTRVEDSGNYTCSVPTTSKSGVFRLVVEGK</sequence>
<feature type="domain" description="Immunoglobulin-like beta-sandwich" evidence="1">
    <location>
        <begin position="33"/>
        <end position="83"/>
    </location>
</feature>
<organism evidence="2 3">
    <name type="scientific">Rhamnusium bicolor</name>
    <dbReference type="NCBI Taxonomy" id="1586634"/>
    <lineage>
        <taxon>Eukaryota</taxon>
        <taxon>Metazoa</taxon>
        <taxon>Ecdysozoa</taxon>
        <taxon>Arthropoda</taxon>
        <taxon>Hexapoda</taxon>
        <taxon>Insecta</taxon>
        <taxon>Pterygota</taxon>
        <taxon>Neoptera</taxon>
        <taxon>Endopterygota</taxon>
        <taxon>Coleoptera</taxon>
        <taxon>Polyphaga</taxon>
        <taxon>Cucujiformia</taxon>
        <taxon>Chrysomeloidea</taxon>
        <taxon>Cerambycidae</taxon>
        <taxon>Lepturinae</taxon>
        <taxon>Rhagiini</taxon>
        <taxon>Rhamnusium</taxon>
    </lineage>
</organism>
<evidence type="ECO:0000313" key="2">
    <source>
        <dbReference type="EMBL" id="KAJ8933910.1"/>
    </source>
</evidence>
<dbReference type="Pfam" id="PF00047">
    <property type="entry name" value="ig"/>
    <property type="match status" value="1"/>
</dbReference>
<dbReference type="InterPro" id="IPR013151">
    <property type="entry name" value="Immunoglobulin_dom"/>
</dbReference>
<reference evidence="2" key="1">
    <citation type="journal article" date="2023" name="Insect Mol. Biol.">
        <title>Genome sequencing provides insights into the evolution of gene families encoding plant cell wall-degrading enzymes in longhorned beetles.</title>
        <authorList>
            <person name="Shin N.R."/>
            <person name="Okamura Y."/>
            <person name="Kirsch R."/>
            <person name="Pauchet Y."/>
        </authorList>
    </citation>
    <scope>NUCLEOTIDE SEQUENCE</scope>
    <source>
        <strain evidence="2">RBIC_L_NR</strain>
    </source>
</reference>
<evidence type="ECO:0000313" key="3">
    <source>
        <dbReference type="Proteomes" id="UP001162156"/>
    </source>
</evidence>
<keyword evidence="3" id="KW-1185">Reference proteome</keyword>
<proteinExistence type="predicted"/>
<comment type="caution">
    <text evidence="2">The sequence shown here is derived from an EMBL/GenBank/DDBJ whole genome shotgun (WGS) entry which is preliminary data.</text>
</comment>
<dbReference type="SUPFAM" id="SSF48726">
    <property type="entry name" value="Immunoglobulin"/>
    <property type="match status" value="1"/>
</dbReference>
<dbReference type="InterPro" id="IPR036179">
    <property type="entry name" value="Ig-like_dom_sf"/>
</dbReference>
<dbReference type="EMBL" id="JANEYF010003802">
    <property type="protein sequence ID" value="KAJ8933910.1"/>
    <property type="molecule type" value="Genomic_DNA"/>
</dbReference>
<accession>A0AAV8X4Q6</accession>
<name>A0AAV8X4Q6_9CUCU</name>
<dbReference type="InterPro" id="IPR013783">
    <property type="entry name" value="Ig-like_fold"/>
</dbReference>
<protein>
    <recommendedName>
        <fullName evidence="1">Immunoglobulin-like beta-sandwich domain-containing protein</fullName>
    </recommendedName>
</protein>